<dbReference type="PROSITE" id="PS01360">
    <property type="entry name" value="ZF_MYND_1"/>
    <property type="match status" value="1"/>
</dbReference>
<feature type="compositionally biased region" description="Low complexity" evidence="5">
    <location>
        <begin position="342"/>
        <end position="354"/>
    </location>
</feature>
<dbReference type="PROSITE" id="PS50865">
    <property type="entry name" value="ZF_MYND_2"/>
    <property type="match status" value="1"/>
</dbReference>
<dbReference type="OrthoDB" id="341421at2759"/>
<feature type="region of interest" description="Disordered" evidence="5">
    <location>
        <begin position="495"/>
        <end position="515"/>
    </location>
</feature>
<evidence type="ECO:0000256" key="4">
    <source>
        <dbReference type="PROSITE-ProRule" id="PRU00134"/>
    </source>
</evidence>
<reference evidence="7 8" key="1">
    <citation type="submission" date="2011-02" db="EMBL/GenBank/DDBJ databases">
        <title>The Genome Sequence of Sphaeroforma arctica JP610.</title>
        <authorList>
            <consortium name="The Broad Institute Genome Sequencing Platform"/>
            <person name="Russ C."/>
            <person name="Cuomo C."/>
            <person name="Young S.K."/>
            <person name="Zeng Q."/>
            <person name="Gargeya S."/>
            <person name="Alvarado L."/>
            <person name="Berlin A."/>
            <person name="Chapman S.B."/>
            <person name="Chen Z."/>
            <person name="Freedman E."/>
            <person name="Gellesch M."/>
            <person name="Goldberg J."/>
            <person name="Griggs A."/>
            <person name="Gujja S."/>
            <person name="Heilman E."/>
            <person name="Heiman D."/>
            <person name="Howarth C."/>
            <person name="Mehta T."/>
            <person name="Neiman D."/>
            <person name="Pearson M."/>
            <person name="Roberts A."/>
            <person name="Saif S."/>
            <person name="Shea T."/>
            <person name="Shenoy N."/>
            <person name="Sisk P."/>
            <person name="Stolte C."/>
            <person name="Sykes S."/>
            <person name="White J."/>
            <person name="Yandava C."/>
            <person name="Burger G."/>
            <person name="Gray M.W."/>
            <person name="Holland P.W.H."/>
            <person name="King N."/>
            <person name="Lang F.B.F."/>
            <person name="Roger A.J."/>
            <person name="Ruiz-Trillo I."/>
            <person name="Haas B."/>
            <person name="Nusbaum C."/>
            <person name="Birren B."/>
        </authorList>
    </citation>
    <scope>NUCLEOTIDE SEQUENCE [LARGE SCALE GENOMIC DNA]</scope>
    <source>
        <strain evidence="7 8">JP610</strain>
    </source>
</reference>
<feature type="compositionally biased region" description="Basic and acidic residues" evidence="5">
    <location>
        <begin position="418"/>
        <end position="433"/>
    </location>
</feature>
<dbReference type="SUPFAM" id="SSF144232">
    <property type="entry name" value="HIT/MYND zinc finger-like"/>
    <property type="match status" value="1"/>
</dbReference>
<dbReference type="Proteomes" id="UP000054560">
    <property type="component" value="Unassembled WGS sequence"/>
</dbReference>
<gene>
    <name evidence="7" type="ORF">SARC_04932</name>
</gene>
<protein>
    <recommendedName>
        <fullName evidence="6">MYND-type domain-containing protein</fullName>
    </recommendedName>
</protein>
<feature type="compositionally biased region" description="Polar residues" evidence="5">
    <location>
        <begin position="495"/>
        <end position="506"/>
    </location>
</feature>
<dbReference type="RefSeq" id="XP_014156703.1">
    <property type="nucleotide sequence ID" value="XM_014301228.1"/>
</dbReference>
<dbReference type="GO" id="GO:0008270">
    <property type="term" value="F:zinc ion binding"/>
    <property type="evidence" value="ECO:0007669"/>
    <property type="project" value="UniProtKB-KW"/>
</dbReference>
<dbReference type="Gene3D" id="6.10.140.2220">
    <property type="match status" value="1"/>
</dbReference>
<feature type="region of interest" description="Disordered" evidence="5">
    <location>
        <begin position="332"/>
        <end position="354"/>
    </location>
</feature>
<accession>A0A0L0G1U3</accession>
<sequence length="957" mass="102090">MMRDENSTGSESEALKFCDACGKCSALIQCPCRKAVYCNRVCQRHHWKAHREHCNARRGPSLANKGSHVRAGPVSNHSPAGFSPHKQQTTNKSPPVSRQVLVGLHERDSQRPMHTINTQYHPMRLSSKPKKISEQHMASSEHEISNRGTSVIIKSMQNVPIPLFRPKLLYPTLYISRFDSFVKKIHSSSLDLGKVSAPGENIKDTQTLTKTLSSEKLKPSPNDPEMYPFICRECDRVFDTCNARDACLHTECPEQMHQKQFAFVADAYQHCVREHKAESSSRTDEVVRPAMMSRNTSNSNRENEGIEVNVIYNAEDTLNKWASTMAGCNEDTRVRSDDEMQDASQRALDARAAADPGAGTRMYVESSGGVTVANAGLARLSDTPNASSNSGGKREIPMDVEGTQVDDTTSSAQSKPKSCSDGKTVHPPSREISDQSGPLRSDTYHDGLSQTYSSGDDLTRANAANDFESTSAIAIATPAVAVDLMEPVGGNNENAQNTAGDGQTIQKAPAQTAKTPRAQNIAYRVEKNISATDREITTVCYTAAHDILRASVGNHKSYEAYQEGGMTDTITEGMADTTTTEACGVGGKGIESEHSREATSAHSLAKAATTLPHGTDELPHGSIIVEQPTTTPCDPTPYKVSDTAAGWTDGDNGTMREAKDAEEVVINMCTSEPDTAIVEKVQVFSKDDELPSTNLSTLAAAAVISGFKENFGDVSDVRDSVSEPNHSKSSQVHATLESNTQDNPPTISLVSLVPSAPCTINPVIAEDSSTIDGTLKAHSPLVTDANVISDDDAVPIALSAVDRASCPDAPERDAQYATNTSGGVESTTSNVGVSPVSIGASAIENPSMDTNNIDLAPDLTAPISHINVSLVMETSLDVGCTTCGNDNPPIGVALSNSPHDDSVSQSIMDAPDDSCRAPHDSVFQSVVGAPDDSCRGGHDSVSHSVVGAPDNSCRGGP</sequence>
<keyword evidence="3" id="KW-0862">Zinc</keyword>
<feature type="domain" description="MYND-type" evidence="6">
    <location>
        <begin position="18"/>
        <end position="54"/>
    </location>
</feature>
<feature type="compositionally biased region" description="Basic and acidic residues" evidence="5">
    <location>
        <begin position="932"/>
        <end position="941"/>
    </location>
</feature>
<name>A0A0L0G1U3_9EUKA</name>
<feature type="compositionally biased region" description="Polar residues" evidence="5">
    <location>
        <begin position="405"/>
        <end position="417"/>
    </location>
</feature>
<dbReference type="InterPro" id="IPR002893">
    <property type="entry name" value="Znf_MYND"/>
</dbReference>
<keyword evidence="8" id="KW-1185">Reference proteome</keyword>
<feature type="compositionally biased region" description="Polar residues" evidence="5">
    <location>
        <begin position="382"/>
        <end position="391"/>
    </location>
</feature>
<feature type="compositionally biased region" description="Polar residues" evidence="5">
    <location>
        <begin position="722"/>
        <end position="746"/>
    </location>
</feature>
<evidence type="ECO:0000256" key="5">
    <source>
        <dbReference type="SAM" id="MobiDB-lite"/>
    </source>
</evidence>
<evidence type="ECO:0000256" key="3">
    <source>
        <dbReference type="ARBA" id="ARBA00022833"/>
    </source>
</evidence>
<feature type="compositionally biased region" description="Polar residues" evidence="5">
    <location>
        <begin position="85"/>
        <end position="96"/>
    </location>
</feature>
<evidence type="ECO:0000313" key="7">
    <source>
        <dbReference type="EMBL" id="KNC82801.1"/>
    </source>
</evidence>
<keyword evidence="1" id="KW-0479">Metal-binding</keyword>
<dbReference type="GeneID" id="25905436"/>
<keyword evidence="2 4" id="KW-0863">Zinc-finger</keyword>
<feature type="region of interest" description="Disordered" evidence="5">
    <location>
        <begin position="50"/>
        <end position="96"/>
    </location>
</feature>
<feature type="compositionally biased region" description="Polar residues" evidence="5">
    <location>
        <begin position="816"/>
        <end position="830"/>
    </location>
</feature>
<dbReference type="EMBL" id="KQ241891">
    <property type="protein sequence ID" value="KNC82801.1"/>
    <property type="molecule type" value="Genomic_DNA"/>
</dbReference>
<evidence type="ECO:0000256" key="2">
    <source>
        <dbReference type="ARBA" id="ARBA00022771"/>
    </source>
</evidence>
<organism evidence="7 8">
    <name type="scientific">Sphaeroforma arctica JP610</name>
    <dbReference type="NCBI Taxonomy" id="667725"/>
    <lineage>
        <taxon>Eukaryota</taxon>
        <taxon>Ichthyosporea</taxon>
        <taxon>Ichthyophonida</taxon>
        <taxon>Sphaeroforma</taxon>
    </lineage>
</organism>
<evidence type="ECO:0000256" key="1">
    <source>
        <dbReference type="ARBA" id="ARBA00022723"/>
    </source>
</evidence>
<feature type="region of interest" description="Disordered" evidence="5">
    <location>
        <begin position="807"/>
        <end position="830"/>
    </location>
</feature>
<evidence type="ECO:0000313" key="8">
    <source>
        <dbReference type="Proteomes" id="UP000054560"/>
    </source>
</evidence>
<proteinExistence type="predicted"/>
<feature type="region of interest" description="Disordered" evidence="5">
    <location>
        <begin position="611"/>
        <end position="652"/>
    </location>
</feature>
<dbReference type="AlphaFoldDB" id="A0A0L0G1U3"/>
<feature type="region of interest" description="Disordered" evidence="5">
    <location>
        <begin position="380"/>
        <end position="457"/>
    </location>
</feature>
<feature type="region of interest" description="Disordered" evidence="5">
    <location>
        <begin position="930"/>
        <end position="957"/>
    </location>
</feature>
<feature type="region of interest" description="Disordered" evidence="5">
    <location>
        <begin position="717"/>
        <end position="746"/>
    </location>
</feature>
<evidence type="ECO:0000259" key="6">
    <source>
        <dbReference type="PROSITE" id="PS50865"/>
    </source>
</evidence>